<dbReference type="Gene3D" id="3.20.20.100">
    <property type="entry name" value="NADP-dependent oxidoreductase domain"/>
    <property type="match status" value="1"/>
</dbReference>
<evidence type="ECO:0000256" key="1">
    <source>
        <dbReference type="ARBA" id="ARBA00007905"/>
    </source>
</evidence>
<evidence type="ECO:0000256" key="3">
    <source>
        <dbReference type="ARBA" id="ARBA00023002"/>
    </source>
</evidence>
<organism evidence="5">
    <name type="scientific">Hymenolepis diminuta</name>
    <name type="common">Rat tapeworm</name>
    <dbReference type="NCBI Taxonomy" id="6216"/>
    <lineage>
        <taxon>Eukaryota</taxon>
        <taxon>Metazoa</taxon>
        <taxon>Spiralia</taxon>
        <taxon>Lophotrochozoa</taxon>
        <taxon>Platyhelminthes</taxon>
        <taxon>Cestoda</taxon>
        <taxon>Eucestoda</taxon>
        <taxon>Cyclophyllidea</taxon>
        <taxon>Hymenolepididae</taxon>
        <taxon>Hymenolepis</taxon>
    </lineage>
</organism>
<dbReference type="PANTHER" id="PTHR43827:SF3">
    <property type="entry name" value="NADP-DEPENDENT OXIDOREDUCTASE DOMAIN-CONTAINING PROTEIN"/>
    <property type="match status" value="1"/>
</dbReference>
<dbReference type="PANTHER" id="PTHR43827">
    <property type="entry name" value="2,5-DIKETO-D-GLUCONIC ACID REDUCTASE"/>
    <property type="match status" value="1"/>
</dbReference>
<evidence type="ECO:0000313" key="5">
    <source>
        <dbReference type="WBParaSite" id="HDID_0000789101-mRNA-1"/>
    </source>
</evidence>
<proteinExistence type="inferred from homology"/>
<comment type="similarity">
    <text evidence="1">Belongs to the aldo/keto reductase family.</text>
</comment>
<feature type="domain" description="NADP-dependent oxidoreductase" evidence="4">
    <location>
        <begin position="3"/>
        <end position="65"/>
    </location>
</feature>
<dbReference type="Pfam" id="PF00248">
    <property type="entry name" value="Aldo_ket_red"/>
    <property type="match status" value="1"/>
</dbReference>
<name>A0A0R3SRR2_HYMDI</name>
<protein>
    <submittedName>
        <fullName evidence="5">Aldo_ket_red domain-containing protein</fullName>
    </submittedName>
</protein>
<dbReference type="InterPro" id="IPR023210">
    <property type="entry name" value="NADP_OxRdtase_dom"/>
</dbReference>
<dbReference type="InterPro" id="IPR036812">
    <property type="entry name" value="NAD(P)_OxRdtase_dom_sf"/>
</dbReference>
<accession>A0A0R3SRR2</accession>
<dbReference type="GO" id="GO:0016616">
    <property type="term" value="F:oxidoreductase activity, acting on the CH-OH group of donors, NAD or NADP as acceptor"/>
    <property type="evidence" value="ECO:0007669"/>
    <property type="project" value="UniProtKB-ARBA"/>
</dbReference>
<keyword evidence="2" id="KW-0521">NADP</keyword>
<reference evidence="5" key="1">
    <citation type="submission" date="2017-02" db="UniProtKB">
        <authorList>
            <consortium name="WormBaseParasite"/>
        </authorList>
    </citation>
    <scope>IDENTIFICATION</scope>
</reference>
<dbReference type="WBParaSite" id="HDID_0000789101-mRNA-1">
    <property type="protein sequence ID" value="HDID_0000789101-mRNA-1"/>
    <property type="gene ID" value="HDID_0000789101"/>
</dbReference>
<keyword evidence="3" id="KW-0560">Oxidoreductase</keyword>
<evidence type="ECO:0000259" key="4">
    <source>
        <dbReference type="Pfam" id="PF00248"/>
    </source>
</evidence>
<dbReference type="SUPFAM" id="SSF51430">
    <property type="entry name" value="NAD(P)-linked oxidoreductase"/>
    <property type="match status" value="1"/>
</dbReference>
<evidence type="ECO:0000256" key="2">
    <source>
        <dbReference type="ARBA" id="ARBA00022857"/>
    </source>
</evidence>
<dbReference type="STRING" id="6216.A0A0R3SRR2"/>
<dbReference type="InterPro" id="IPR020471">
    <property type="entry name" value="AKR"/>
</dbReference>
<dbReference type="AlphaFoldDB" id="A0A0R3SRR2"/>
<sequence>LENEVVSKMAKNYLKNPHQILIRRAIQRDLIVLCNSTDPHRIRTSMNVFDFDLSPDEMAKLDEVEESAHRQCYQK</sequence>